<gene>
    <name evidence="2" type="ORF">SEVIR_1G210300v2</name>
</gene>
<accession>A0A4U6WDC1</accession>
<dbReference type="InterPro" id="IPR053253">
    <property type="entry name" value="Sex_diff_modulator"/>
</dbReference>
<dbReference type="EMBL" id="CM016552">
    <property type="protein sequence ID" value="TKW39904.1"/>
    <property type="molecule type" value="Genomic_DNA"/>
</dbReference>
<proteinExistence type="predicted"/>
<evidence type="ECO:0008006" key="4">
    <source>
        <dbReference type="Google" id="ProtNLM"/>
    </source>
</evidence>
<dbReference type="InterPro" id="IPR036691">
    <property type="entry name" value="Endo/exonu/phosph_ase_sf"/>
</dbReference>
<dbReference type="PANTHER" id="PTHR33087">
    <property type="entry name" value="OS07G0539200 PROTEIN"/>
    <property type="match status" value="1"/>
</dbReference>
<feature type="region of interest" description="Disordered" evidence="1">
    <location>
        <begin position="520"/>
        <end position="552"/>
    </location>
</feature>
<dbReference type="Proteomes" id="UP000298652">
    <property type="component" value="Chromosome 1"/>
</dbReference>
<feature type="compositionally biased region" description="Polar residues" evidence="1">
    <location>
        <begin position="527"/>
        <end position="539"/>
    </location>
</feature>
<reference evidence="2" key="1">
    <citation type="submission" date="2019-03" db="EMBL/GenBank/DDBJ databases">
        <title>WGS assembly of Setaria viridis.</title>
        <authorList>
            <person name="Huang P."/>
            <person name="Jenkins J."/>
            <person name="Grimwood J."/>
            <person name="Barry K."/>
            <person name="Healey A."/>
            <person name="Mamidi S."/>
            <person name="Sreedasyam A."/>
            <person name="Shu S."/>
            <person name="Feldman M."/>
            <person name="Wu J."/>
            <person name="Yu Y."/>
            <person name="Chen C."/>
            <person name="Johnson J."/>
            <person name="Rokhsar D."/>
            <person name="Baxter I."/>
            <person name="Schmutz J."/>
            <person name="Brutnell T."/>
            <person name="Kellogg E."/>
        </authorList>
    </citation>
    <scope>NUCLEOTIDE SEQUENCE [LARGE SCALE GENOMIC DNA]</scope>
</reference>
<dbReference type="SUPFAM" id="SSF56219">
    <property type="entry name" value="DNase I-like"/>
    <property type="match status" value="1"/>
</dbReference>
<dbReference type="Gene3D" id="3.60.10.10">
    <property type="entry name" value="Endonuclease/exonuclease/phosphatase"/>
    <property type="match status" value="1"/>
</dbReference>
<feature type="region of interest" description="Disordered" evidence="1">
    <location>
        <begin position="397"/>
        <end position="435"/>
    </location>
</feature>
<dbReference type="PANTHER" id="PTHR33087:SF21">
    <property type="entry name" value="OS03G0782100 PROTEIN"/>
    <property type="match status" value="1"/>
</dbReference>
<evidence type="ECO:0000313" key="2">
    <source>
        <dbReference type="EMBL" id="TKW39904.1"/>
    </source>
</evidence>
<keyword evidence="3" id="KW-1185">Reference proteome</keyword>
<organism evidence="2 3">
    <name type="scientific">Setaria viridis</name>
    <name type="common">Green bristlegrass</name>
    <name type="synonym">Setaria italica subsp. viridis</name>
    <dbReference type="NCBI Taxonomy" id="4556"/>
    <lineage>
        <taxon>Eukaryota</taxon>
        <taxon>Viridiplantae</taxon>
        <taxon>Streptophyta</taxon>
        <taxon>Embryophyta</taxon>
        <taxon>Tracheophyta</taxon>
        <taxon>Spermatophyta</taxon>
        <taxon>Magnoliopsida</taxon>
        <taxon>Liliopsida</taxon>
        <taxon>Poales</taxon>
        <taxon>Poaceae</taxon>
        <taxon>PACMAD clade</taxon>
        <taxon>Panicoideae</taxon>
        <taxon>Panicodae</taxon>
        <taxon>Paniceae</taxon>
        <taxon>Cenchrinae</taxon>
        <taxon>Setaria</taxon>
    </lineage>
</organism>
<sequence length="720" mass="80281">MDFPEFVLGAPEHRPQLVVACAARTQEIRYAESQRELHAVVGVQIDARVPLGASQVARDVRQQLHIPDCALEVQALGSATFILGFGHRVRDTVGSVRYHARVCLEGVLSHAWNVDSVTQLFCPPSFINDVDYEVFKEVESSCFNLWVWMADPNALPKKAILKIEEPYARTGPTGLPILRHEAARTLDYEVLIHLERVLDYAPFQGSPSHASYESAISGIPDDDLEEEWLMRHFFSWIPGVPDGERLPIHGGRVPVCDRLGGHRDRSPPADGGAEGSRRGGRPFRQFPQATWRDVLGGGGNGQRRSLAGGYRRRRHAPVQLQWRERRARAPQHGAAAATTPALFNADGKEALLPFPAAAIDRGFYGGTVAERQAADPMQDEVLLCTQQLLKSTYSPLEDAGREADQNGTPYCKDVDLTPGEQPQTQRNGLDNPGVNTKDIHAIVGQPIGNAQLVPPPEQIVAQGPSKRQQNTPVDQAHQDADLQSLQSGVAQKRQKNSAFTKQLQPPVLLLSNAYPKVKTATADRTLKPNNLNNRTPSSRKSARIASKGKNDMTMEEQATALLMKKCGDSDKIQFIQEIRQIKQGITNKWLLLEDFNMILTVEDNSNGNLNRRLMGEFRKLVNDLELKELRLRGRKFTWSNNTTHTRIDRAFCTIEQLSDQEVILKRDLKAKILGMTAIEKLRVKQQSRIAHIKAAEAQAKLFHIHLNGRRRKKLHTSLGS</sequence>
<dbReference type="Gramene" id="TKW39904">
    <property type="protein sequence ID" value="TKW39904"/>
    <property type="gene ID" value="SEVIR_1G210300v2"/>
</dbReference>
<name>A0A4U6WDC1_SETVI</name>
<protein>
    <recommendedName>
        <fullName evidence="4">DUF4283 domain-containing protein</fullName>
    </recommendedName>
</protein>
<evidence type="ECO:0000256" key="1">
    <source>
        <dbReference type="SAM" id="MobiDB-lite"/>
    </source>
</evidence>
<feature type="region of interest" description="Disordered" evidence="1">
    <location>
        <begin position="257"/>
        <end position="314"/>
    </location>
</feature>
<evidence type="ECO:0000313" key="3">
    <source>
        <dbReference type="Proteomes" id="UP000298652"/>
    </source>
</evidence>
<dbReference type="AlphaFoldDB" id="A0A4U6WDC1"/>